<keyword evidence="3 4" id="KW-0804">Transcription</keyword>
<keyword evidence="4 6" id="KW-0808">Transferase</keyword>
<dbReference type="EC" id="2.4.2.9" evidence="4"/>
<evidence type="ECO:0000313" key="6">
    <source>
        <dbReference type="EMBL" id="MEK9500507.1"/>
    </source>
</evidence>
<dbReference type="HAMAP" id="MF_01219">
    <property type="entry name" value="PyrR"/>
    <property type="match status" value="1"/>
</dbReference>
<keyword evidence="7" id="KW-1185">Reference proteome</keyword>
<gene>
    <name evidence="4 6" type="primary">pyrR</name>
    <name evidence="6" type="ORF">WI372_05925</name>
</gene>
<comment type="catalytic activity">
    <reaction evidence="4">
        <text>UMP + diphosphate = 5-phospho-alpha-D-ribose 1-diphosphate + uracil</text>
        <dbReference type="Rhea" id="RHEA:13017"/>
        <dbReference type="ChEBI" id="CHEBI:17568"/>
        <dbReference type="ChEBI" id="CHEBI:33019"/>
        <dbReference type="ChEBI" id="CHEBI:57865"/>
        <dbReference type="ChEBI" id="CHEBI:58017"/>
        <dbReference type="EC" id="2.4.2.9"/>
    </reaction>
</comment>
<dbReference type="CDD" id="cd06223">
    <property type="entry name" value="PRTases_typeI"/>
    <property type="match status" value="1"/>
</dbReference>
<dbReference type="PANTHER" id="PTHR11608:SF0">
    <property type="entry name" value="BIFUNCTIONAL PROTEIN PYRR"/>
    <property type="match status" value="1"/>
</dbReference>
<dbReference type="InterPro" id="IPR023050">
    <property type="entry name" value="PyrR"/>
</dbReference>
<organism evidence="6 7">
    <name type="scientific">Gaopeijia maritima</name>
    <dbReference type="NCBI Taxonomy" id="3119007"/>
    <lineage>
        <taxon>Bacteria</taxon>
        <taxon>Pseudomonadati</taxon>
        <taxon>Gemmatimonadota</taxon>
        <taxon>Longimicrobiia</taxon>
        <taxon>Gaopeijiales</taxon>
        <taxon>Gaopeijiaceae</taxon>
        <taxon>Gaopeijia</taxon>
    </lineage>
</organism>
<keyword evidence="4 6" id="KW-0328">Glycosyltransferase</keyword>
<evidence type="ECO:0000256" key="3">
    <source>
        <dbReference type="ARBA" id="ARBA00023163"/>
    </source>
</evidence>
<comment type="function">
    <text evidence="4">Regulates the transcription of the pyrimidine nucleotide (pyr) operon in response to exogenous pyrimidines.</text>
</comment>
<name>A0ABU9E6Z9_9BACT</name>
<dbReference type="NCBIfam" id="NF003545">
    <property type="entry name" value="PRK05205.1-1"/>
    <property type="match status" value="1"/>
</dbReference>
<evidence type="ECO:0000256" key="2">
    <source>
        <dbReference type="ARBA" id="ARBA00023015"/>
    </source>
</evidence>
<comment type="function">
    <text evidence="4">Also displays a weak uracil phosphoribosyltransferase activity which is not physiologically significant.</text>
</comment>
<evidence type="ECO:0000259" key="5">
    <source>
        <dbReference type="Pfam" id="PF00156"/>
    </source>
</evidence>
<proteinExistence type="inferred from homology"/>
<feature type="domain" description="Phosphoribosyltransferase" evidence="5">
    <location>
        <begin position="15"/>
        <end position="151"/>
    </location>
</feature>
<dbReference type="InterPro" id="IPR050137">
    <property type="entry name" value="PyrR_bifunctional"/>
</dbReference>
<sequence>MSPPSRIPLMDDAAVRRALSRMAREIVERNGGLEGMVLMGIRRRGDSLAALLRDEIARADGSAPPTGALDITLYRDDLAVVGPRPVIGETDLPPSGIDGRTVVLVDDVLYTGRTVRAALNELMDWGRPDRVLLCVLAERDGRELPIRADVVGRRVDVPGDERVEVLVPEEDGRLGVDLVRPEDAA</sequence>
<evidence type="ECO:0000313" key="7">
    <source>
        <dbReference type="Proteomes" id="UP001484239"/>
    </source>
</evidence>
<dbReference type="InterPro" id="IPR029057">
    <property type="entry name" value="PRTase-like"/>
</dbReference>
<dbReference type="PANTHER" id="PTHR11608">
    <property type="entry name" value="BIFUNCTIONAL PROTEIN PYRR"/>
    <property type="match status" value="1"/>
</dbReference>
<comment type="caution">
    <text evidence="6">The sequence shown here is derived from an EMBL/GenBank/DDBJ whole genome shotgun (WGS) entry which is preliminary data.</text>
</comment>
<reference evidence="6 7" key="1">
    <citation type="submission" date="2024-02" db="EMBL/GenBank/DDBJ databases">
        <title>A novel Gemmatimonadota bacterium.</title>
        <authorList>
            <person name="Du Z.-J."/>
            <person name="Ye Y.-Q."/>
        </authorList>
    </citation>
    <scope>NUCLEOTIDE SEQUENCE [LARGE SCALE GENOMIC DNA]</scope>
    <source>
        <strain evidence="6 7">DH-20</strain>
    </source>
</reference>
<dbReference type="InterPro" id="IPR000836">
    <property type="entry name" value="PRTase_dom"/>
</dbReference>
<dbReference type="SUPFAM" id="SSF53271">
    <property type="entry name" value="PRTase-like"/>
    <property type="match status" value="1"/>
</dbReference>
<dbReference type="RefSeq" id="WP_405274768.1">
    <property type="nucleotide sequence ID" value="NZ_CP144380.1"/>
</dbReference>
<dbReference type="Pfam" id="PF00156">
    <property type="entry name" value="Pribosyltran"/>
    <property type="match status" value="1"/>
</dbReference>
<protein>
    <recommendedName>
        <fullName evidence="4">Bifunctional protein PyrR</fullName>
    </recommendedName>
    <domain>
        <recommendedName>
            <fullName evidence="4">Pyrimidine operon regulatory protein</fullName>
        </recommendedName>
    </domain>
    <domain>
        <recommendedName>
            <fullName evidence="4">Uracil phosphoribosyltransferase</fullName>
            <shortName evidence="4">UPRTase</shortName>
            <ecNumber evidence="4">2.4.2.9</ecNumber>
        </recommendedName>
    </domain>
</protein>
<dbReference type="Gene3D" id="3.40.50.2020">
    <property type="match status" value="1"/>
</dbReference>
<evidence type="ECO:0000256" key="1">
    <source>
        <dbReference type="ARBA" id="ARBA00005565"/>
    </source>
</evidence>
<feature type="short sequence motif" description="PRPP-binding" evidence="4">
    <location>
        <begin position="102"/>
        <end position="114"/>
    </location>
</feature>
<evidence type="ECO:0000256" key="4">
    <source>
        <dbReference type="HAMAP-Rule" id="MF_01219"/>
    </source>
</evidence>
<comment type="similarity">
    <text evidence="1 4">Belongs to the purine/pyrimidine phosphoribosyltransferase family. PyrR subfamily.</text>
</comment>
<dbReference type="EMBL" id="JBBHLI010000002">
    <property type="protein sequence ID" value="MEK9500507.1"/>
    <property type="molecule type" value="Genomic_DNA"/>
</dbReference>
<dbReference type="Proteomes" id="UP001484239">
    <property type="component" value="Unassembled WGS sequence"/>
</dbReference>
<dbReference type="GO" id="GO:0004845">
    <property type="term" value="F:uracil phosphoribosyltransferase activity"/>
    <property type="evidence" value="ECO:0007669"/>
    <property type="project" value="UniProtKB-EC"/>
</dbReference>
<accession>A0ABU9E6Z9</accession>
<keyword evidence="2 4" id="KW-0805">Transcription regulation</keyword>
<dbReference type="NCBIfam" id="NF003549">
    <property type="entry name" value="PRK05205.1-5"/>
    <property type="match status" value="1"/>
</dbReference>